<dbReference type="PATRIC" id="fig|1230452.3.peg.1918"/>
<dbReference type="InterPro" id="IPR036890">
    <property type="entry name" value="HATPase_C_sf"/>
</dbReference>
<keyword evidence="7" id="KW-0472">Membrane</keyword>
<dbReference type="InterPro" id="IPR036097">
    <property type="entry name" value="HisK_dim/P_sf"/>
</dbReference>
<accession>M0GUY6</accession>
<dbReference type="CDD" id="cd00082">
    <property type="entry name" value="HisKA"/>
    <property type="match status" value="1"/>
</dbReference>
<dbReference type="InterPro" id="IPR005467">
    <property type="entry name" value="His_kinase_dom"/>
</dbReference>
<organism evidence="9 10">
    <name type="scientific">Haloferax lucentense (strain DSM 14919 / JCM 9276 / NCIMB 13854 / Aa 2.2)</name>
    <name type="common">Haloferax alicantei</name>
    <dbReference type="NCBI Taxonomy" id="1230452"/>
    <lineage>
        <taxon>Archaea</taxon>
        <taxon>Methanobacteriati</taxon>
        <taxon>Methanobacteriota</taxon>
        <taxon>Stenosarchaea group</taxon>
        <taxon>Halobacteria</taxon>
        <taxon>Halobacteriales</taxon>
        <taxon>Haloferacaceae</taxon>
        <taxon>Haloferax</taxon>
    </lineage>
</organism>
<dbReference type="PANTHER" id="PTHR43711">
    <property type="entry name" value="TWO-COMPONENT HISTIDINE KINASE"/>
    <property type="match status" value="1"/>
</dbReference>
<dbReference type="SUPFAM" id="SSF47384">
    <property type="entry name" value="Homodimeric domain of signal transducing histidine kinase"/>
    <property type="match status" value="1"/>
</dbReference>
<dbReference type="Gene3D" id="1.10.287.130">
    <property type="match status" value="1"/>
</dbReference>
<gene>
    <name evidence="9" type="ORF">C456_09928</name>
</gene>
<keyword evidence="5" id="KW-0902">Two-component regulatory system</keyword>
<feature type="compositionally biased region" description="Basic residues" evidence="6">
    <location>
        <begin position="405"/>
        <end position="417"/>
    </location>
</feature>
<dbReference type="EMBL" id="AOLH01000015">
    <property type="protein sequence ID" value="ELZ74679.1"/>
    <property type="molecule type" value="Genomic_DNA"/>
</dbReference>
<evidence type="ECO:0000256" key="3">
    <source>
        <dbReference type="ARBA" id="ARBA00022679"/>
    </source>
</evidence>
<evidence type="ECO:0000256" key="2">
    <source>
        <dbReference type="ARBA" id="ARBA00012438"/>
    </source>
</evidence>
<comment type="caution">
    <text evidence="9">The sequence shown here is derived from an EMBL/GenBank/DDBJ whole genome shotgun (WGS) entry which is preliminary data.</text>
</comment>
<feature type="compositionally biased region" description="Low complexity" evidence="6">
    <location>
        <begin position="312"/>
        <end position="323"/>
    </location>
</feature>
<keyword evidence="7" id="KW-1133">Transmembrane helix</keyword>
<feature type="compositionally biased region" description="Basic residues" evidence="6">
    <location>
        <begin position="363"/>
        <end position="391"/>
    </location>
</feature>
<evidence type="ECO:0000313" key="9">
    <source>
        <dbReference type="EMBL" id="ELZ74679.1"/>
    </source>
</evidence>
<sequence>MGFLGGESTEDTDLRPGLAVVGIAVGVAVVQVAVFPHSSEVHWLRFAVELLLIPIPVAGAFVVGGVRHVPTVWRPLYAGTALFAVHAVTDAVDEVVAQPEAVTLVFEDGTLLVGSVALAVGAVRWSTHRDARETELRRRNDRLDQFASVVTHDLRNPLNVAQMRLELAREGHGTEHLSTVADAHDRMEALIQDVLQLARVGEEVGEVEPVSLATVAADAVTNTSLGASGLTVEADARLRADRGRLTAVFENLFRNAVEHGSTSRRESPDETASRDVPTETPSPAADKSAADASGRRESPDETASRDVPTETPSPAADKSAADASGRRARADADGGTPGVNVRVGPLEDGFFVEDDGPGIPGRQRPRRPARRRLFRRGRRPRHPAGRTRPHLRVGIQHRLAGDRSRSRHRRRRRRRSRLGGDGDDRQKRGRAVRVPGRLVRGGVRGQYFGSAPVSS</sequence>
<proteinExistence type="predicted"/>
<feature type="compositionally biased region" description="Basic and acidic residues" evidence="6">
    <location>
        <begin position="261"/>
        <end position="277"/>
    </location>
</feature>
<dbReference type="SMART" id="SM00388">
    <property type="entry name" value="HisKA"/>
    <property type="match status" value="1"/>
</dbReference>
<dbReference type="PANTHER" id="PTHR43711:SF1">
    <property type="entry name" value="HISTIDINE KINASE 1"/>
    <property type="match status" value="1"/>
</dbReference>
<dbReference type="EC" id="2.7.13.3" evidence="2"/>
<dbReference type="PROSITE" id="PS50109">
    <property type="entry name" value="HIS_KIN"/>
    <property type="match status" value="1"/>
</dbReference>
<evidence type="ECO:0000259" key="8">
    <source>
        <dbReference type="PROSITE" id="PS50109"/>
    </source>
</evidence>
<evidence type="ECO:0000313" key="10">
    <source>
        <dbReference type="Proteomes" id="UP000011535"/>
    </source>
</evidence>
<evidence type="ECO:0000256" key="6">
    <source>
        <dbReference type="SAM" id="MobiDB-lite"/>
    </source>
</evidence>
<feature type="transmembrane region" description="Helical" evidence="7">
    <location>
        <begin position="46"/>
        <end position="66"/>
    </location>
</feature>
<dbReference type="InterPro" id="IPR050736">
    <property type="entry name" value="Sensor_HK_Regulatory"/>
</dbReference>
<feature type="compositionally biased region" description="Low complexity" evidence="6">
    <location>
        <begin position="281"/>
        <end position="292"/>
    </location>
</feature>
<feature type="compositionally biased region" description="Basic and acidic residues" evidence="6">
    <location>
        <begin position="293"/>
        <end position="308"/>
    </location>
</feature>
<keyword evidence="4 9" id="KW-0418">Kinase</keyword>
<evidence type="ECO:0000256" key="5">
    <source>
        <dbReference type="ARBA" id="ARBA00023012"/>
    </source>
</evidence>
<name>M0GUY6_HALL2</name>
<dbReference type="GO" id="GO:0000155">
    <property type="term" value="F:phosphorelay sensor kinase activity"/>
    <property type="evidence" value="ECO:0007669"/>
    <property type="project" value="InterPro"/>
</dbReference>
<dbReference type="Gene3D" id="3.30.565.10">
    <property type="entry name" value="Histidine kinase-like ATPase, C-terminal domain"/>
    <property type="match status" value="1"/>
</dbReference>
<evidence type="ECO:0000256" key="7">
    <source>
        <dbReference type="SAM" id="Phobius"/>
    </source>
</evidence>
<dbReference type="Proteomes" id="UP000011535">
    <property type="component" value="Unassembled WGS sequence"/>
</dbReference>
<comment type="catalytic activity">
    <reaction evidence="1">
        <text>ATP + protein L-histidine = ADP + protein N-phospho-L-histidine.</text>
        <dbReference type="EC" id="2.7.13.3"/>
    </reaction>
</comment>
<keyword evidence="3" id="KW-0808">Transferase</keyword>
<evidence type="ECO:0000256" key="1">
    <source>
        <dbReference type="ARBA" id="ARBA00000085"/>
    </source>
</evidence>
<feature type="region of interest" description="Disordered" evidence="6">
    <location>
        <begin position="258"/>
        <end position="455"/>
    </location>
</feature>
<feature type="transmembrane region" description="Helical" evidence="7">
    <location>
        <begin position="16"/>
        <end position="34"/>
    </location>
</feature>
<dbReference type="InterPro" id="IPR003661">
    <property type="entry name" value="HisK_dim/P_dom"/>
</dbReference>
<feature type="domain" description="Histidine kinase" evidence="8">
    <location>
        <begin position="149"/>
        <end position="360"/>
    </location>
</feature>
<evidence type="ECO:0000256" key="4">
    <source>
        <dbReference type="ARBA" id="ARBA00022777"/>
    </source>
</evidence>
<dbReference type="AlphaFoldDB" id="M0GUY6"/>
<keyword evidence="7" id="KW-0812">Transmembrane</keyword>
<reference evidence="9 10" key="1">
    <citation type="journal article" date="2014" name="PLoS Genet.">
        <title>Phylogenetically driven sequencing of extremely halophilic archaea reveals strategies for static and dynamic osmo-response.</title>
        <authorList>
            <person name="Becker E.A."/>
            <person name="Seitzer P.M."/>
            <person name="Tritt A."/>
            <person name="Larsen D."/>
            <person name="Krusor M."/>
            <person name="Yao A.I."/>
            <person name="Wu D."/>
            <person name="Madern D."/>
            <person name="Eisen J.A."/>
            <person name="Darling A.E."/>
            <person name="Facciotti M.T."/>
        </authorList>
    </citation>
    <scope>NUCLEOTIDE SEQUENCE [LARGE SCALE GENOMIC DNA]</scope>
    <source>
        <strain evidence="10">DSM 14919 / CCM 7023 / CIP 107410 / JCM 9276 / NCIMB 13854 / Aa 2.2</strain>
    </source>
</reference>
<protein>
    <recommendedName>
        <fullName evidence="2">histidine kinase</fullName>
        <ecNumber evidence="2">2.7.13.3</ecNumber>
    </recommendedName>
</protein>
<dbReference type="Pfam" id="PF00512">
    <property type="entry name" value="HisKA"/>
    <property type="match status" value="1"/>
</dbReference>
<feature type="compositionally biased region" description="Low complexity" evidence="6">
    <location>
        <begin position="432"/>
        <end position="441"/>
    </location>
</feature>